<feature type="chain" id="PRO_5043512802" description="Ig-like domain-containing protein" evidence="6">
    <location>
        <begin position="20"/>
        <end position="121"/>
    </location>
</feature>
<keyword evidence="3" id="KW-0675">Receptor</keyword>
<dbReference type="GO" id="GO:0002250">
    <property type="term" value="P:adaptive immune response"/>
    <property type="evidence" value="ECO:0007669"/>
    <property type="project" value="UniProtKB-KW"/>
</dbReference>
<sequence length="121" mass="13201">MLVGLILIFFSYTSGGVSSISPLETEKQVSVGDTVTLSCSYSSSNVYIDWYRQYPSSKLDFLLYTDESGGWGGSPPPGFSAKVENKRVDLLISSAKLSDSALYYCAETPTVTRNPATLYKN</sequence>
<evidence type="ECO:0000256" key="5">
    <source>
        <dbReference type="ARBA" id="ARBA00043266"/>
    </source>
</evidence>
<keyword evidence="4" id="KW-0393">Immunoglobulin domain</keyword>
<keyword evidence="1 6" id="KW-0732">Signal</keyword>
<keyword evidence="5" id="KW-1279">T cell receptor</keyword>
<reference evidence="8 9" key="1">
    <citation type="submission" date="2020-10" db="EMBL/GenBank/DDBJ databases">
        <title>Pygocentrus nattereri (red-bellied piranha) genome, fPygNat1, primary haplotype.</title>
        <authorList>
            <person name="Myers G."/>
            <person name="Meyer A."/>
            <person name="Karagic N."/>
            <person name="Pippel M."/>
            <person name="Winkler S."/>
            <person name="Tracey A."/>
            <person name="Wood J."/>
            <person name="Formenti G."/>
            <person name="Howe K."/>
            <person name="Fedrigo O."/>
            <person name="Jarvis E.D."/>
        </authorList>
    </citation>
    <scope>NUCLEOTIDE SEQUENCE [LARGE SCALE GENOMIC DNA]</scope>
</reference>
<name>A0AAR2LNN9_PYGNA</name>
<evidence type="ECO:0000256" key="4">
    <source>
        <dbReference type="ARBA" id="ARBA00023319"/>
    </source>
</evidence>
<reference evidence="8" key="2">
    <citation type="submission" date="2025-08" db="UniProtKB">
        <authorList>
            <consortium name="Ensembl"/>
        </authorList>
    </citation>
    <scope>IDENTIFICATION</scope>
</reference>
<dbReference type="InterPro" id="IPR013106">
    <property type="entry name" value="Ig_V-set"/>
</dbReference>
<keyword evidence="5" id="KW-0391">Immunity</keyword>
<keyword evidence="2" id="KW-1064">Adaptive immunity</keyword>
<protein>
    <recommendedName>
        <fullName evidence="7">Ig-like domain-containing protein</fullName>
    </recommendedName>
</protein>
<organism evidence="8 9">
    <name type="scientific">Pygocentrus nattereri</name>
    <name type="common">Red-bellied piranha</name>
    <dbReference type="NCBI Taxonomy" id="42514"/>
    <lineage>
        <taxon>Eukaryota</taxon>
        <taxon>Metazoa</taxon>
        <taxon>Chordata</taxon>
        <taxon>Craniata</taxon>
        <taxon>Vertebrata</taxon>
        <taxon>Euteleostomi</taxon>
        <taxon>Actinopterygii</taxon>
        <taxon>Neopterygii</taxon>
        <taxon>Teleostei</taxon>
        <taxon>Ostariophysi</taxon>
        <taxon>Characiformes</taxon>
        <taxon>Characoidei</taxon>
        <taxon>Pygocentrus</taxon>
    </lineage>
</organism>
<dbReference type="GeneTree" id="ENSGT00940000177319"/>
<dbReference type="GO" id="GO:0042101">
    <property type="term" value="C:T cell receptor complex"/>
    <property type="evidence" value="ECO:0007669"/>
    <property type="project" value="UniProtKB-KW"/>
</dbReference>
<proteinExistence type="predicted"/>
<dbReference type="PANTHER" id="PTHR19367:SF18">
    <property type="entry name" value="T CELL RECEPTOR ALPHA VARIABLE 16"/>
    <property type="match status" value="1"/>
</dbReference>
<accession>A0AAR2LNN9</accession>
<dbReference type="InterPro" id="IPR003599">
    <property type="entry name" value="Ig_sub"/>
</dbReference>
<evidence type="ECO:0000256" key="2">
    <source>
        <dbReference type="ARBA" id="ARBA00023130"/>
    </source>
</evidence>
<dbReference type="InterPro" id="IPR036179">
    <property type="entry name" value="Ig-like_dom_sf"/>
</dbReference>
<feature type="signal peptide" evidence="6">
    <location>
        <begin position="1"/>
        <end position="19"/>
    </location>
</feature>
<dbReference type="PANTHER" id="PTHR19367">
    <property type="entry name" value="T-CELL RECEPTOR ALPHA CHAIN V REGION"/>
    <property type="match status" value="1"/>
</dbReference>
<dbReference type="InterPro" id="IPR051287">
    <property type="entry name" value="TCR_variable_region"/>
</dbReference>
<evidence type="ECO:0000256" key="6">
    <source>
        <dbReference type="SAM" id="SignalP"/>
    </source>
</evidence>
<dbReference type="Gene3D" id="2.60.40.10">
    <property type="entry name" value="Immunoglobulins"/>
    <property type="match status" value="1"/>
</dbReference>
<evidence type="ECO:0000256" key="3">
    <source>
        <dbReference type="ARBA" id="ARBA00023170"/>
    </source>
</evidence>
<feature type="domain" description="Ig-like" evidence="7">
    <location>
        <begin position="22"/>
        <end position="105"/>
    </location>
</feature>
<dbReference type="AlphaFoldDB" id="A0AAR2LNN9"/>
<dbReference type="SMART" id="SM00406">
    <property type="entry name" value="IGv"/>
    <property type="match status" value="1"/>
</dbReference>
<evidence type="ECO:0000259" key="7">
    <source>
        <dbReference type="PROSITE" id="PS50835"/>
    </source>
</evidence>
<evidence type="ECO:0000313" key="8">
    <source>
        <dbReference type="Ensembl" id="ENSPNAP00000075951.1"/>
    </source>
</evidence>
<dbReference type="SUPFAM" id="SSF48726">
    <property type="entry name" value="Immunoglobulin"/>
    <property type="match status" value="1"/>
</dbReference>
<reference evidence="8" key="3">
    <citation type="submission" date="2025-09" db="UniProtKB">
        <authorList>
            <consortium name="Ensembl"/>
        </authorList>
    </citation>
    <scope>IDENTIFICATION</scope>
</reference>
<dbReference type="Pfam" id="PF07686">
    <property type="entry name" value="V-set"/>
    <property type="match status" value="1"/>
</dbReference>
<dbReference type="PROSITE" id="PS50835">
    <property type="entry name" value="IG_LIKE"/>
    <property type="match status" value="1"/>
</dbReference>
<dbReference type="InterPro" id="IPR007110">
    <property type="entry name" value="Ig-like_dom"/>
</dbReference>
<dbReference type="InterPro" id="IPR013783">
    <property type="entry name" value="Ig-like_fold"/>
</dbReference>
<dbReference type="Proteomes" id="UP001501920">
    <property type="component" value="Chromosome 2"/>
</dbReference>
<evidence type="ECO:0000313" key="9">
    <source>
        <dbReference type="Proteomes" id="UP001501920"/>
    </source>
</evidence>
<dbReference type="SMART" id="SM00409">
    <property type="entry name" value="IG"/>
    <property type="match status" value="1"/>
</dbReference>
<dbReference type="Ensembl" id="ENSPNAT00000059403.1">
    <property type="protein sequence ID" value="ENSPNAP00000075951.1"/>
    <property type="gene ID" value="ENSPNAG00000030508.1"/>
</dbReference>
<keyword evidence="9" id="KW-1185">Reference proteome</keyword>
<evidence type="ECO:0000256" key="1">
    <source>
        <dbReference type="ARBA" id="ARBA00022729"/>
    </source>
</evidence>